<comment type="caution">
    <text evidence="2">The sequence shown here is derived from an EMBL/GenBank/DDBJ whole genome shotgun (WGS) entry which is preliminary data.</text>
</comment>
<evidence type="ECO:0000256" key="1">
    <source>
        <dbReference type="SAM" id="MobiDB-lite"/>
    </source>
</evidence>
<gene>
    <name evidence="2" type="ORF">EVAR_51364_1</name>
</gene>
<reference evidence="2 3" key="1">
    <citation type="journal article" date="2019" name="Commun. Biol.">
        <title>The bagworm genome reveals a unique fibroin gene that provides high tensile strength.</title>
        <authorList>
            <person name="Kono N."/>
            <person name="Nakamura H."/>
            <person name="Ohtoshi R."/>
            <person name="Tomita M."/>
            <person name="Numata K."/>
            <person name="Arakawa K."/>
        </authorList>
    </citation>
    <scope>NUCLEOTIDE SEQUENCE [LARGE SCALE GENOMIC DNA]</scope>
</reference>
<evidence type="ECO:0000313" key="2">
    <source>
        <dbReference type="EMBL" id="GBP70254.1"/>
    </source>
</evidence>
<proteinExistence type="predicted"/>
<dbReference type="AlphaFoldDB" id="A0A4C1Y5J7"/>
<sequence>MYNETESFGSGRTSTGGNVLRANFFTASDVDSNILGHDKPATAVMEGSTRSSGGNSVDVMNLGYMRITPKLNNSQRCRHNPNNRLQALERSVGRLCGGLRRSTDAPAALRTSSARDADSGPMLRLALP</sequence>
<evidence type="ECO:0000313" key="3">
    <source>
        <dbReference type="Proteomes" id="UP000299102"/>
    </source>
</evidence>
<dbReference type="Proteomes" id="UP000299102">
    <property type="component" value="Unassembled WGS sequence"/>
</dbReference>
<keyword evidence="3" id="KW-1185">Reference proteome</keyword>
<protein>
    <submittedName>
        <fullName evidence="2">Uncharacterized protein</fullName>
    </submittedName>
</protein>
<feature type="region of interest" description="Disordered" evidence="1">
    <location>
        <begin position="99"/>
        <end position="128"/>
    </location>
</feature>
<accession>A0A4C1Y5J7</accession>
<name>A0A4C1Y5J7_EUMVA</name>
<dbReference type="EMBL" id="BGZK01001068">
    <property type="protein sequence ID" value="GBP70254.1"/>
    <property type="molecule type" value="Genomic_DNA"/>
</dbReference>
<organism evidence="2 3">
    <name type="scientific">Eumeta variegata</name>
    <name type="common">Bagworm moth</name>
    <name type="synonym">Eumeta japonica</name>
    <dbReference type="NCBI Taxonomy" id="151549"/>
    <lineage>
        <taxon>Eukaryota</taxon>
        <taxon>Metazoa</taxon>
        <taxon>Ecdysozoa</taxon>
        <taxon>Arthropoda</taxon>
        <taxon>Hexapoda</taxon>
        <taxon>Insecta</taxon>
        <taxon>Pterygota</taxon>
        <taxon>Neoptera</taxon>
        <taxon>Endopterygota</taxon>
        <taxon>Lepidoptera</taxon>
        <taxon>Glossata</taxon>
        <taxon>Ditrysia</taxon>
        <taxon>Tineoidea</taxon>
        <taxon>Psychidae</taxon>
        <taxon>Oiketicinae</taxon>
        <taxon>Eumeta</taxon>
    </lineage>
</organism>